<protein>
    <submittedName>
        <fullName evidence="1">Uncharacterized protein</fullName>
    </submittedName>
</protein>
<sequence>MSLKDVSRIDMTYTTPDGTMGLMAAVWDWTPESLRLTQFAMKLRTMWEHGQDNQPCRIEVTCRKDEPPVSAVGLARGVGGVLFWGPGRVPVAGRPGDYPAENLDWQAIHTANSTMFAQEHSLDGSLDSLRRVDELLEAAHLAAREQPAKVDGDMLVLAGTYTSEVMRAAVGGTWDPPKPETGLPSLRMNLGRNGASSVSMIAKVRQFLQNGPGDAVHPAATFLADRVIPV</sequence>
<comment type="caution">
    <text evidence="1">The sequence shown here is derived from an EMBL/GenBank/DDBJ whole genome shotgun (WGS) entry which is preliminary data.</text>
</comment>
<proteinExistence type="predicted"/>
<name>A0ABS4TI92_9PSEU</name>
<gene>
    <name evidence="1" type="ORF">JOF56_004535</name>
</gene>
<reference evidence="1 2" key="1">
    <citation type="submission" date="2021-03" db="EMBL/GenBank/DDBJ databases">
        <title>Sequencing the genomes of 1000 actinobacteria strains.</title>
        <authorList>
            <person name="Klenk H.-P."/>
        </authorList>
    </citation>
    <scope>NUCLEOTIDE SEQUENCE [LARGE SCALE GENOMIC DNA]</scope>
    <source>
        <strain evidence="1 2">DSM 46670</strain>
    </source>
</reference>
<keyword evidence="2" id="KW-1185">Reference proteome</keyword>
<dbReference type="Proteomes" id="UP001519332">
    <property type="component" value="Unassembled WGS sequence"/>
</dbReference>
<accession>A0ABS4TI92</accession>
<evidence type="ECO:0000313" key="1">
    <source>
        <dbReference type="EMBL" id="MBP2324150.1"/>
    </source>
</evidence>
<organism evidence="1 2">
    <name type="scientific">Kibdelosporangium banguiense</name>
    <dbReference type="NCBI Taxonomy" id="1365924"/>
    <lineage>
        <taxon>Bacteria</taxon>
        <taxon>Bacillati</taxon>
        <taxon>Actinomycetota</taxon>
        <taxon>Actinomycetes</taxon>
        <taxon>Pseudonocardiales</taxon>
        <taxon>Pseudonocardiaceae</taxon>
        <taxon>Kibdelosporangium</taxon>
    </lineage>
</organism>
<dbReference type="RefSeq" id="WP_209641298.1">
    <property type="nucleotide sequence ID" value="NZ_JAGINW010000001.1"/>
</dbReference>
<evidence type="ECO:0000313" key="2">
    <source>
        <dbReference type="Proteomes" id="UP001519332"/>
    </source>
</evidence>
<dbReference type="EMBL" id="JAGINW010000001">
    <property type="protein sequence ID" value="MBP2324150.1"/>
    <property type="molecule type" value="Genomic_DNA"/>
</dbReference>